<sequence length="126" mass="14986">MGEIKSKKGIIPPNGSVIKKENEIIIYKELIYCTIYSHKLGRYECWQGVECEGNPENQINVSIDNEEIPVCSLCNNQLSCLFQNNDFKSKFCLREEYKDIEREKFIDWIFNNRNKYKINKRSHKRT</sequence>
<protein>
    <submittedName>
        <fullName evidence="1">Uncharacterized protein</fullName>
    </submittedName>
</protein>
<organism evidence="1 2">
    <name type="scientific">Priestia aryabhattai</name>
    <name type="common">Bacillus aryabhattai</name>
    <dbReference type="NCBI Taxonomy" id="412384"/>
    <lineage>
        <taxon>Bacteria</taxon>
        <taxon>Bacillati</taxon>
        <taxon>Bacillota</taxon>
        <taxon>Bacilli</taxon>
        <taxon>Bacillales</taxon>
        <taxon>Bacillaceae</taxon>
        <taxon>Priestia</taxon>
    </lineage>
</organism>
<reference evidence="1" key="2">
    <citation type="submission" date="2022-12" db="EMBL/GenBank/DDBJ databases">
        <authorList>
            <person name="Dechsakulwatana C."/>
            <person name="Rungsihiranrut A."/>
            <person name="Muangchinda C."/>
            <person name="Ningthoujam R."/>
            <person name="Klankeo P."/>
            <person name="Pinyakong O."/>
        </authorList>
    </citation>
    <scope>NUCLEOTIDE SEQUENCE</scope>
    <source>
        <strain evidence="1">TL01-2</strain>
    </source>
</reference>
<dbReference type="EMBL" id="JAPTGD010000002">
    <property type="protein sequence ID" value="MDU9693751.1"/>
    <property type="molecule type" value="Genomic_DNA"/>
</dbReference>
<dbReference type="Proteomes" id="UP001269400">
    <property type="component" value="Unassembled WGS sequence"/>
</dbReference>
<gene>
    <name evidence="1" type="ORF">O0Q50_21475</name>
</gene>
<accession>A0AAX6NCW7</accession>
<evidence type="ECO:0000313" key="1">
    <source>
        <dbReference type="EMBL" id="MDU9693751.1"/>
    </source>
</evidence>
<evidence type="ECO:0000313" key="2">
    <source>
        <dbReference type="Proteomes" id="UP001269400"/>
    </source>
</evidence>
<comment type="caution">
    <text evidence="1">The sequence shown here is derived from an EMBL/GenBank/DDBJ whole genome shotgun (WGS) entry which is preliminary data.</text>
</comment>
<name>A0AAX6NCW7_PRIAR</name>
<dbReference type="AlphaFoldDB" id="A0AAX6NCW7"/>
<reference evidence="1" key="1">
    <citation type="journal article" date="2022" name="J Environ Chem Eng">
        <title>Biodegradation of petroleum oil using a constructed nonpathogenic and heavy metal-tolerant bacterial consortium isolated from marine sponges.</title>
        <authorList>
            <person name="Dechsakulwatana C."/>
            <person name="Rungsihiranrut A."/>
            <person name="Muangchinda C."/>
            <person name="Ningthoujam R."/>
            <person name="Klankeo P."/>
            <person name="Pinyakong O."/>
        </authorList>
    </citation>
    <scope>NUCLEOTIDE SEQUENCE</scope>
    <source>
        <strain evidence="1">TL01-2</strain>
    </source>
</reference>
<proteinExistence type="predicted"/>
<dbReference type="RefSeq" id="WP_316910970.1">
    <property type="nucleotide sequence ID" value="NZ_JAPTGD010000002.1"/>
</dbReference>